<evidence type="ECO:0000256" key="6">
    <source>
        <dbReference type="ARBA" id="ARBA00022695"/>
    </source>
</evidence>
<dbReference type="EC" id="2.7.7.1" evidence="11"/>
<keyword evidence="8 11" id="KW-0067">ATP-binding</keyword>
<evidence type="ECO:0000256" key="12">
    <source>
        <dbReference type="SAM" id="MobiDB-lite"/>
    </source>
</evidence>
<evidence type="ECO:0000313" key="14">
    <source>
        <dbReference type="EMBL" id="SSX15138.1"/>
    </source>
</evidence>
<keyword evidence="5 11" id="KW-0808">Transferase</keyword>
<proteinExistence type="inferred from homology"/>
<evidence type="ECO:0000256" key="8">
    <source>
        <dbReference type="ARBA" id="ARBA00022840"/>
    </source>
</evidence>
<reference evidence="15" key="2">
    <citation type="submission" date="2018-07" db="EMBL/GenBank/DDBJ databases">
        <authorList>
            <person name="Quirk P.G."/>
            <person name="Krulwich T.A."/>
        </authorList>
    </citation>
    <scope>NUCLEOTIDE SEQUENCE</scope>
</reference>
<accession>A0A336LBE4</accession>
<evidence type="ECO:0000256" key="7">
    <source>
        <dbReference type="ARBA" id="ARBA00022741"/>
    </source>
</evidence>
<dbReference type="NCBIfam" id="TIGR00482">
    <property type="entry name" value="nicotinate (nicotinamide) nucleotide adenylyltransferase"/>
    <property type="match status" value="1"/>
</dbReference>
<feature type="region of interest" description="Disordered" evidence="12">
    <location>
        <begin position="277"/>
        <end position="369"/>
    </location>
</feature>
<evidence type="ECO:0000256" key="2">
    <source>
        <dbReference type="ARBA" id="ARBA00005019"/>
    </source>
</evidence>
<dbReference type="GO" id="GO:0009435">
    <property type="term" value="P:NAD+ biosynthetic process"/>
    <property type="evidence" value="ECO:0007669"/>
    <property type="project" value="UniProtKB-UniPathway"/>
</dbReference>
<feature type="compositionally biased region" description="Polar residues" evidence="12">
    <location>
        <begin position="300"/>
        <end position="315"/>
    </location>
</feature>
<dbReference type="EC" id="2.7.7.18" evidence="11"/>
<dbReference type="CDD" id="cd09286">
    <property type="entry name" value="NMNAT_Eukarya"/>
    <property type="match status" value="1"/>
</dbReference>
<evidence type="ECO:0000256" key="3">
    <source>
        <dbReference type="ARBA" id="ARBA00007064"/>
    </source>
</evidence>
<keyword evidence="7 11" id="KW-0547">Nucleotide-binding</keyword>
<comment type="similarity">
    <text evidence="3 11">Belongs to the eukaryotic NMN adenylyltransferase family.</text>
</comment>
<evidence type="ECO:0000256" key="11">
    <source>
        <dbReference type="RuleBase" id="RU362021"/>
    </source>
</evidence>
<dbReference type="GO" id="GO:0004515">
    <property type="term" value="F:nicotinate-nucleotide adenylyltransferase activity"/>
    <property type="evidence" value="ECO:0007669"/>
    <property type="project" value="UniProtKB-EC"/>
</dbReference>
<dbReference type="SUPFAM" id="SSF52374">
    <property type="entry name" value="Nucleotidylyl transferase"/>
    <property type="match status" value="1"/>
</dbReference>
<keyword evidence="9 11" id="KW-0520">NAD</keyword>
<sequence>MTTKSNKIIFIACGSFNPPTPMHFRMFEIARDHFRAAGYTILGGIISPVHDSYPKIDLVAAKHRLAMVKLGLQTSDWVRLSDWETLQAEWTRTRQVLQYHQNYINSFLMDSKGNNNSGYIPSWLPANLVKNAGTDNVQVKLLCGADLLESFATPGLWKEEDIQDILTQHGIVVVTRHGSNPEKFIFDSDILSRHQSNITLVTNWVTNEVSSTLARRFIRRGLSVKYLIDDYVAEYIRKNKLYLRTENQIKFMSTPNHEPMMISPQNDNLLDNYHVSVSKRNERNRSKYENDESMDETDTSKIAQMSPNNSGSLSNNKKDNETESSEDKPSSRTYVNRPGGAVKIQRGDTIQRKCSKESVSGGRQVGTPENPHLILERTVSDAPDTEKEISTYEELNSDDSSTLSLSNSSRLGSVGNNGGKDYNEMIKFVFTEHGIRTRDRSRRKRMKVI</sequence>
<evidence type="ECO:0000256" key="5">
    <source>
        <dbReference type="ARBA" id="ARBA00022679"/>
    </source>
</evidence>
<evidence type="ECO:0000256" key="1">
    <source>
        <dbReference type="ARBA" id="ARBA00004658"/>
    </source>
</evidence>
<evidence type="ECO:0000256" key="9">
    <source>
        <dbReference type="ARBA" id="ARBA00023027"/>
    </source>
</evidence>
<dbReference type="GO" id="GO:0005524">
    <property type="term" value="F:ATP binding"/>
    <property type="evidence" value="ECO:0007669"/>
    <property type="project" value="UniProtKB-KW"/>
</dbReference>
<dbReference type="UniPathway" id="UPA00253">
    <property type="reaction ID" value="UER00332"/>
</dbReference>
<dbReference type="VEuPathDB" id="VectorBase:CSON008142"/>
<comment type="pathway">
    <text evidence="2">Cofactor biosynthesis; NAD(+) biosynthesis; deamido-NAD(+) from nicotinate D-ribonucleotide: step 1/1.</text>
</comment>
<dbReference type="InterPro" id="IPR051182">
    <property type="entry name" value="Euk_NMN_adenylyltrnsfrase"/>
</dbReference>
<gene>
    <name evidence="14" type="primary">CSON008142</name>
</gene>
<dbReference type="InterPro" id="IPR045094">
    <property type="entry name" value="NMNAT_euk"/>
</dbReference>
<dbReference type="PANTHER" id="PTHR12039">
    <property type="entry name" value="NICOTINAMIDE MONONUCLEOTIDE ADENYLYLTRANSFERASE"/>
    <property type="match status" value="1"/>
</dbReference>
<organism evidence="14">
    <name type="scientific">Culicoides sonorensis</name>
    <name type="common">Biting midge</name>
    <dbReference type="NCBI Taxonomy" id="179676"/>
    <lineage>
        <taxon>Eukaryota</taxon>
        <taxon>Metazoa</taxon>
        <taxon>Ecdysozoa</taxon>
        <taxon>Arthropoda</taxon>
        <taxon>Hexapoda</taxon>
        <taxon>Insecta</taxon>
        <taxon>Pterygota</taxon>
        <taxon>Neoptera</taxon>
        <taxon>Endopterygota</taxon>
        <taxon>Diptera</taxon>
        <taxon>Nematocera</taxon>
        <taxon>Chironomoidea</taxon>
        <taxon>Ceratopogonidae</taxon>
        <taxon>Ceratopogoninae</taxon>
        <taxon>Culicoides</taxon>
        <taxon>Monoculicoides</taxon>
    </lineage>
</organism>
<reference evidence="14" key="1">
    <citation type="submission" date="2018-04" db="EMBL/GenBank/DDBJ databases">
        <authorList>
            <person name="Go L.Y."/>
            <person name="Mitchell J.A."/>
        </authorList>
    </citation>
    <scope>NUCLEOTIDE SEQUENCE</scope>
    <source>
        <tissue evidence="14">Whole organism</tissue>
    </source>
</reference>
<feature type="compositionally biased region" description="Basic and acidic residues" evidence="12">
    <location>
        <begin position="316"/>
        <end position="330"/>
    </location>
</feature>
<evidence type="ECO:0000259" key="13">
    <source>
        <dbReference type="Pfam" id="PF01467"/>
    </source>
</evidence>
<keyword evidence="4 11" id="KW-0662">Pyridine nucleotide biosynthesis</keyword>
<dbReference type="FunFam" id="3.40.50.620:FF:000191">
    <property type="entry name" value="Nicotinamide-nucleotide adenylyltransferase"/>
    <property type="match status" value="1"/>
</dbReference>
<dbReference type="PANTHER" id="PTHR12039:SF0">
    <property type="entry name" value="NICOTINAMIDE-NUCLEOTIDE ADENYLYLTRANSFERASE"/>
    <property type="match status" value="1"/>
</dbReference>
<comment type="pathway">
    <text evidence="1 11">Cofactor biosynthesis; NAD(+) biosynthesis; NAD(+) from nicotinamide D-ribonucleotide: step 1/1.</text>
</comment>
<evidence type="ECO:0000313" key="15">
    <source>
        <dbReference type="EMBL" id="SSX34516.1"/>
    </source>
</evidence>
<dbReference type="Pfam" id="PF01467">
    <property type="entry name" value="CTP_transf_like"/>
    <property type="match status" value="1"/>
</dbReference>
<evidence type="ECO:0000256" key="4">
    <source>
        <dbReference type="ARBA" id="ARBA00022642"/>
    </source>
</evidence>
<dbReference type="GO" id="GO:0000309">
    <property type="term" value="F:nicotinamide-nucleotide adenylyltransferase activity"/>
    <property type="evidence" value="ECO:0007669"/>
    <property type="project" value="UniProtKB-EC"/>
</dbReference>
<feature type="domain" description="Cytidyltransferase-like" evidence="13">
    <location>
        <begin position="11"/>
        <end position="216"/>
    </location>
</feature>
<keyword evidence="6 11" id="KW-0548">Nucleotidyltransferase</keyword>
<dbReference type="AlphaFoldDB" id="A0A336LBE4"/>
<dbReference type="InterPro" id="IPR005248">
    <property type="entry name" value="NadD/NMNAT"/>
</dbReference>
<protein>
    <recommendedName>
        <fullName evidence="11">Nicotinamide-nucleotide adenylyltransferase</fullName>
        <ecNumber evidence="11">2.7.7.1</ecNumber>
        <ecNumber evidence="11">2.7.7.18</ecNumber>
    </recommendedName>
</protein>
<name>A0A336LBE4_CULSO</name>
<comment type="catalytic activity">
    <reaction evidence="10 11">
        <text>nicotinate beta-D-ribonucleotide + ATP + H(+) = deamido-NAD(+) + diphosphate</text>
        <dbReference type="Rhea" id="RHEA:22860"/>
        <dbReference type="ChEBI" id="CHEBI:15378"/>
        <dbReference type="ChEBI" id="CHEBI:30616"/>
        <dbReference type="ChEBI" id="CHEBI:33019"/>
        <dbReference type="ChEBI" id="CHEBI:57502"/>
        <dbReference type="ChEBI" id="CHEBI:58437"/>
        <dbReference type="EC" id="2.7.7.18"/>
    </reaction>
</comment>
<evidence type="ECO:0000256" key="10">
    <source>
        <dbReference type="ARBA" id="ARBA00048721"/>
    </source>
</evidence>
<comment type="catalytic activity">
    <reaction evidence="11">
        <text>beta-nicotinamide D-ribonucleotide + ATP + H(+) = diphosphate + NAD(+)</text>
        <dbReference type="Rhea" id="RHEA:21360"/>
        <dbReference type="ChEBI" id="CHEBI:14649"/>
        <dbReference type="ChEBI" id="CHEBI:15378"/>
        <dbReference type="ChEBI" id="CHEBI:30616"/>
        <dbReference type="ChEBI" id="CHEBI:33019"/>
        <dbReference type="ChEBI" id="CHEBI:57540"/>
        <dbReference type="EC" id="2.7.7.1"/>
    </reaction>
</comment>
<feature type="compositionally biased region" description="Basic and acidic residues" evidence="12">
    <location>
        <begin position="345"/>
        <end position="356"/>
    </location>
</feature>
<feature type="compositionally biased region" description="Basic and acidic residues" evidence="12">
    <location>
        <begin position="279"/>
        <end position="290"/>
    </location>
</feature>
<dbReference type="EMBL" id="UFQT01003076">
    <property type="protein sequence ID" value="SSX34516.1"/>
    <property type="molecule type" value="Genomic_DNA"/>
</dbReference>
<dbReference type="EMBL" id="UFQS01003076">
    <property type="protein sequence ID" value="SSX15138.1"/>
    <property type="molecule type" value="Genomic_DNA"/>
</dbReference>
<dbReference type="InterPro" id="IPR004821">
    <property type="entry name" value="Cyt_trans-like"/>
</dbReference>
<dbReference type="Gene3D" id="3.40.50.620">
    <property type="entry name" value="HUPs"/>
    <property type="match status" value="1"/>
</dbReference>
<dbReference type="InterPro" id="IPR014729">
    <property type="entry name" value="Rossmann-like_a/b/a_fold"/>
</dbReference>